<comment type="caution">
    <text evidence="1">The sequence shown here is derived from an EMBL/GenBank/DDBJ whole genome shotgun (WGS) entry which is preliminary data.</text>
</comment>
<dbReference type="Proteomes" id="UP001186974">
    <property type="component" value="Unassembled WGS sequence"/>
</dbReference>
<reference evidence="1" key="1">
    <citation type="submission" date="2024-09" db="EMBL/GenBank/DDBJ databases">
        <title>Black Yeasts Isolated from many extreme environments.</title>
        <authorList>
            <person name="Coleine C."/>
            <person name="Stajich J.E."/>
            <person name="Selbmann L."/>
        </authorList>
    </citation>
    <scope>NUCLEOTIDE SEQUENCE</scope>
    <source>
        <strain evidence="1">CCFEE 5737</strain>
    </source>
</reference>
<feature type="non-terminal residue" evidence="1">
    <location>
        <position position="159"/>
    </location>
</feature>
<keyword evidence="2" id="KW-1185">Reference proteome</keyword>
<dbReference type="EMBL" id="JAWDJW010005465">
    <property type="protein sequence ID" value="KAK3067679.1"/>
    <property type="molecule type" value="Genomic_DNA"/>
</dbReference>
<protein>
    <submittedName>
        <fullName evidence="1">Uncharacterized protein</fullName>
    </submittedName>
</protein>
<proteinExistence type="predicted"/>
<evidence type="ECO:0000313" key="1">
    <source>
        <dbReference type="EMBL" id="KAK3067679.1"/>
    </source>
</evidence>
<name>A0ACC3DFC0_9PEZI</name>
<organism evidence="1 2">
    <name type="scientific">Coniosporium uncinatum</name>
    <dbReference type="NCBI Taxonomy" id="93489"/>
    <lineage>
        <taxon>Eukaryota</taxon>
        <taxon>Fungi</taxon>
        <taxon>Dikarya</taxon>
        <taxon>Ascomycota</taxon>
        <taxon>Pezizomycotina</taxon>
        <taxon>Dothideomycetes</taxon>
        <taxon>Dothideomycetes incertae sedis</taxon>
        <taxon>Coniosporium</taxon>
    </lineage>
</organism>
<sequence length="159" mass="17715">MKDNEGLGPLDLFTTTIKDFSAKDTKQGRAEQLQHASSQHNLFGNEEDSDSDMEDRDLAPNDPTAPAPLECELYTFGSNKNITLGFQDQDNRQFPARVTIKRPENVILALNGLSAGNDTMMEDLPTASREWPWMVADVQMSKYHTAVLTCDAVSNLYIC</sequence>
<gene>
    <name evidence="1" type="ORF">LTS18_000981</name>
</gene>
<evidence type="ECO:0000313" key="2">
    <source>
        <dbReference type="Proteomes" id="UP001186974"/>
    </source>
</evidence>
<accession>A0ACC3DFC0</accession>